<accession>A0A543KDG0</accession>
<dbReference type="GO" id="GO:0016491">
    <property type="term" value="F:oxidoreductase activity"/>
    <property type="evidence" value="ECO:0007669"/>
    <property type="project" value="UniProtKB-KW"/>
</dbReference>
<dbReference type="AlphaFoldDB" id="A0A543KDG0"/>
<evidence type="ECO:0000256" key="1">
    <source>
        <dbReference type="ARBA" id="ARBA00023002"/>
    </source>
</evidence>
<sequence>MVPQSCAFGKRAGGARGGLLGMYMFEDLSERLFAHFVAGRWRVPFGSAACPVLSHTGKALGQVVAAGPLDVTRAVQALRPADDRACHRLAEALAQHSDGLAQAIAIQSGQAPTADQMAQMLDAVGLAHTAKPGILLSTRDSDLGRFGHALGAGVRGGVIWCPPVERAVFATAIACVVQHAEMPPGAFAVLHARAPETETALRAMPLCIHED</sequence>
<proteinExistence type="predicted"/>
<evidence type="ECO:0000313" key="3">
    <source>
        <dbReference type="Proteomes" id="UP000320582"/>
    </source>
</evidence>
<dbReference type="EMBL" id="VFPT01000001">
    <property type="protein sequence ID" value="TQM93074.1"/>
    <property type="molecule type" value="Genomic_DNA"/>
</dbReference>
<evidence type="ECO:0000313" key="2">
    <source>
        <dbReference type="EMBL" id="TQM93074.1"/>
    </source>
</evidence>
<comment type="caution">
    <text evidence="2">The sequence shown here is derived from an EMBL/GenBank/DDBJ whole genome shotgun (WGS) entry which is preliminary data.</text>
</comment>
<dbReference type="Gene3D" id="3.40.605.10">
    <property type="entry name" value="Aldehyde Dehydrogenase, Chain A, domain 1"/>
    <property type="match status" value="1"/>
</dbReference>
<organism evidence="2 3">
    <name type="scientific">Roseinatronobacter monicus</name>
    <dbReference type="NCBI Taxonomy" id="393481"/>
    <lineage>
        <taxon>Bacteria</taxon>
        <taxon>Pseudomonadati</taxon>
        <taxon>Pseudomonadota</taxon>
        <taxon>Alphaproteobacteria</taxon>
        <taxon>Rhodobacterales</taxon>
        <taxon>Paracoccaceae</taxon>
        <taxon>Roseinatronobacter</taxon>
    </lineage>
</organism>
<evidence type="ECO:0008006" key="4">
    <source>
        <dbReference type="Google" id="ProtNLM"/>
    </source>
</evidence>
<dbReference type="SUPFAM" id="SSF53720">
    <property type="entry name" value="ALDH-like"/>
    <property type="match status" value="1"/>
</dbReference>
<dbReference type="Proteomes" id="UP000320582">
    <property type="component" value="Unassembled WGS sequence"/>
</dbReference>
<protein>
    <recommendedName>
        <fullName evidence="4">Aldehyde dehydrogenase family protein</fullName>
    </recommendedName>
</protein>
<name>A0A543KDG0_9RHOB</name>
<gene>
    <name evidence="2" type="ORF">BD293_1699</name>
</gene>
<keyword evidence="3" id="KW-1185">Reference proteome</keyword>
<keyword evidence="1" id="KW-0560">Oxidoreductase</keyword>
<dbReference type="InterPro" id="IPR016162">
    <property type="entry name" value="Ald_DH_N"/>
</dbReference>
<reference evidence="2 3" key="1">
    <citation type="submission" date="2019-06" db="EMBL/GenBank/DDBJ databases">
        <title>Genomic Encyclopedia of Archaeal and Bacterial Type Strains, Phase II (KMG-II): from individual species to whole genera.</title>
        <authorList>
            <person name="Goeker M."/>
        </authorList>
    </citation>
    <scope>NUCLEOTIDE SEQUENCE [LARGE SCALE GENOMIC DNA]</scope>
    <source>
        <strain evidence="2 3">DSM 18423</strain>
    </source>
</reference>
<dbReference type="InterPro" id="IPR016161">
    <property type="entry name" value="Ald_DH/histidinol_DH"/>
</dbReference>